<dbReference type="EMBL" id="KE164558">
    <property type="protein sequence ID" value="EPQ18761.1"/>
    <property type="molecule type" value="Genomic_DNA"/>
</dbReference>
<dbReference type="Proteomes" id="UP000052978">
    <property type="component" value="Unassembled WGS sequence"/>
</dbReference>
<proteinExistence type="predicted"/>
<sequence>MGFQLYYYCCCCCYYFFWSTDHTLSLSPEIYGRIQGPCPHKAEKSLRAPCPPAQNRPTQQILRKDSPLETLEKFRLGFALFVNPMLRGQRTEEGGIRGAAVWDGLGLSGLDELTDTGGVTSRTSQVLAPAG</sequence>
<dbReference type="AlphaFoldDB" id="S7NMM3"/>
<accession>S7NMM3</accession>
<name>S7NMM3_MYOBR</name>
<organism evidence="1 2">
    <name type="scientific">Myotis brandtii</name>
    <name type="common">Brandt's bat</name>
    <dbReference type="NCBI Taxonomy" id="109478"/>
    <lineage>
        <taxon>Eukaryota</taxon>
        <taxon>Metazoa</taxon>
        <taxon>Chordata</taxon>
        <taxon>Craniata</taxon>
        <taxon>Vertebrata</taxon>
        <taxon>Euteleostomi</taxon>
        <taxon>Mammalia</taxon>
        <taxon>Eutheria</taxon>
        <taxon>Laurasiatheria</taxon>
        <taxon>Chiroptera</taxon>
        <taxon>Yangochiroptera</taxon>
        <taxon>Vespertilionidae</taxon>
        <taxon>Myotis</taxon>
    </lineage>
</organism>
<keyword evidence="2" id="KW-1185">Reference proteome</keyword>
<reference evidence="1 2" key="1">
    <citation type="journal article" date="2013" name="Nat. Commun.">
        <title>Genome analysis reveals insights into physiology and longevity of the Brandt's bat Myotis brandtii.</title>
        <authorList>
            <person name="Seim I."/>
            <person name="Fang X."/>
            <person name="Xiong Z."/>
            <person name="Lobanov A.V."/>
            <person name="Huang Z."/>
            <person name="Ma S."/>
            <person name="Feng Y."/>
            <person name="Turanov A.A."/>
            <person name="Zhu Y."/>
            <person name="Lenz T.L."/>
            <person name="Gerashchenko M.V."/>
            <person name="Fan D."/>
            <person name="Hee Yim S."/>
            <person name="Yao X."/>
            <person name="Jordan D."/>
            <person name="Xiong Y."/>
            <person name="Ma Y."/>
            <person name="Lyapunov A.N."/>
            <person name="Chen G."/>
            <person name="Kulakova O.I."/>
            <person name="Sun Y."/>
            <person name="Lee S.G."/>
            <person name="Bronson R.T."/>
            <person name="Moskalev A.A."/>
            <person name="Sunyaev S.R."/>
            <person name="Zhang G."/>
            <person name="Krogh A."/>
            <person name="Wang J."/>
            <person name="Gladyshev V.N."/>
        </authorList>
    </citation>
    <scope>NUCLEOTIDE SEQUENCE [LARGE SCALE GENOMIC DNA]</scope>
</reference>
<evidence type="ECO:0000313" key="2">
    <source>
        <dbReference type="Proteomes" id="UP000052978"/>
    </source>
</evidence>
<gene>
    <name evidence="1" type="ORF">D623_10017856</name>
</gene>
<protein>
    <submittedName>
        <fullName evidence="1">Uncharacterized protein</fullName>
    </submittedName>
</protein>
<evidence type="ECO:0000313" key="1">
    <source>
        <dbReference type="EMBL" id="EPQ18761.1"/>
    </source>
</evidence>